<sequence length="1288" mass="141694">MSDFVHLHVHSEYSLLDGAARIDDLVEQAAALGMKALALTDHGVMYGAIPFYKACRAKGIKPIIGCEVYITTGSLRQKGSRQDQPIYHLILLAKNLTGYQNLMKLVSVAHLEGFHYKPRIDLEHLERYSEGLICTSACLGSEVSQHLLHSRYEEGKAAALRYRQIFGDDFYLEIQDHGMTEQKKVLQETLRLSAETGIRMVATNDVHYVREPDHEVQDILICIGTGKTVEDEDRLKMGTSQLYLKSAEQMNELFARVPEAVGNAAAIAEACQVELEFGRSILPQFDPIPAGMTAGEYLAELCRQGMETRYAQLPEWQDTQWRSGAGDRLAYELGVIERMGYSDYFLIVWDFIRFAHEQGIVTGPGRGSSAGSLVAYVLRITDVDPIKYGLLFERFLNPERVSMPDIDIDFSDLRRDEVIDYVVRKYGRDRVAQIITFGTMAAKAAVRDVGRALNVPYQEVDRAAKAIPHQLGMTLEEALRVSPELQTLAAKQPKTAELLRFAMKVEGMPRHASTHAAGVIISREPLTQYVPLQEGNEQTALTQYTMEHLEAIGLLKMDFLGLRTLSIIERTLAWVREQTGTSIDWTGISTDDPLTYELLGKGDTTGVFQLESPGVRRVLKDMRPSHFEDIISVVALYRPGPMEFIPKYISSKHGETEVEYPHPDLEPILRDTYGIIVYQEQIMQIASRMAGFNLGEADLLRRAVSKKKREVLDEQRAHFVEGSLGEGYTEQDANRVYDMIVRFADYGFPRAHATAYGVLAFQTAYLKAHYPVQFMASMLTAVTGSHHKVAEYVDECRRMGIPVLPPDVNESGFLFTPAFGGDTPAIRFGLAAIKNVGTHAIESIIAERKDGPYDSLSDLCRRIDLRVCNKRVMESLIQGGALGGLPGHRAQQLAMLEEAVDAAVKWRKDREALQLVLDGFDEEVTWELEYPAISPYTLMQQLELERELLGLYISGSPLDDYEELLRKLELDTMALLPEYAEGSEVMVAGLVVSNKTIVTKKGQPMAFMELEDRVGKAEVVLFPEVWKHAAPLVQKGNPVVVIAKLQHGDEQIKLLADRLVALSDPHVELKAVKSAIQPGQSAGGRSGSVSGGYSRAGRAGSQREVSAAAVTGGGGSGGAGQQNGRPAPRSAGAAAAATRPPRPAVTSPSAGGRGTEYAAKAPSEEGRESDRTFAASSYLDNGRERSVAPDGGGGAGRTSPAPPVSPGRASQPAGQRVYVRIAAEREQPAVLTALKQLIAQHSGPLPIVLYYEKTQKTLGLSGEFNVKPSPELFGQIEELLGKQSVKVK</sequence>
<gene>
    <name evidence="13" type="ORF">WMW72_02595</name>
</gene>
<comment type="similarity">
    <text evidence="2">Belongs to the DNA polymerase type-C family. DnaE subfamily.</text>
</comment>
<dbReference type="InterPro" id="IPR016195">
    <property type="entry name" value="Pol/histidinol_Pase-like"/>
</dbReference>
<dbReference type="InterPro" id="IPR004365">
    <property type="entry name" value="NA-bd_OB_tRNA"/>
</dbReference>
<evidence type="ECO:0000256" key="6">
    <source>
        <dbReference type="ARBA" id="ARBA00022695"/>
    </source>
</evidence>
<dbReference type="CDD" id="cd12113">
    <property type="entry name" value="PHP_PolIIIA_DnaE3"/>
    <property type="match status" value="1"/>
</dbReference>
<evidence type="ECO:0000256" key="2">
    <source>
        <dbReference type="ARBA" id="ARBA00009496"/>
    </source>
</evidence>
<dbReference type="NCBIfam" id="NF005298">
    <property type="entry name" value="PRK06826.1"/>
    <property type="match status" value="1"/>
</dbReference>
<dbReference type="InterPro" id="IPR004013">
    <property type="entry name" value="PHP_dom"/>
</dbReference>
<feature type="compositionally biased region" description="Gly residues" evidence="11">
    <location>
        <begin position="1111"/>
        <end position="1121"/>
    </location>
</feature>
<dbReference type="NCBIfam" id="NF004226">
    <property type="entry name" value="PRK05673.1"/>
    <property type="match status" value="1"/>
</dbReference>
<evidence type="ECO:0000256" key="4">
    <source>
        <dbReference type="ARBA" id="ARBA00019114"/>
    </source>
</evidence>
<keyword evidence="8" id="KW-0239">DNA-directed DNA polymerase</keyword>
<dbReference type="NCBIfam" id="TIGR00594">
    <property type="entry name" value="polc"/>
    <property type="match status" value="1"/>
</dbReference>
<dbReference type="SUPFAM" id="SSF89550">
    <property type="entry name" value="PHP domain-like"/>
    <property type="match status" value="1"/>
</dbReference>
<name>A0ABU9DD53_9BACL</name>
<evidence type="ECO:0000256" key="7">
    <source>
        <dbReference type="ARBA" id="ARBA00022705"/>
    </source>
</evidence>
<evidence type="ECO:0000256" key="3">
    <source>
        <dbReference type="ARBA" id="ARBA00012417"/>
    </source>
</evidence>
<proteinExistence type="inferred from homology"/>
<evidence type="ECO:0000256" key="5">
    <source>
        <dbReference type="ARBA" id="ARBA00022679"/>
    </source>
</evidence>
<feature type="compositionally biased region" description="Gly residues" evidence="11">
    <location>
        <begin position="1081"/>
        <end position="1090"/>
    </location>
</feature>
<comment type="subcellular location">
    <subcellularLocation>
        <location evidence="1">Cytoplasm</location>
    </subcellularLocation>
</comment>
<dbReference type="Pfam" id="PF01336">
    <property type="entry name" value="tRNA_anti-codon"/>
    <property type="match status" value="1"/>
</dbReference>
<evidence type="ECO:0000256" key="1">
    <source>
        <dbReference type="ARBA" id="ARBA00004496"/>
    </source>
</evidence>
<dbReference type="GO" id="GO:0003887">
    <property type="term" value="F:DNA-directed DNA polymerase activity"/>
    <property type="evidence" value="ECO:0007669"/>
    <property type="project" value="UniProtKB-EC"/>
</dbReference>
<evidence type="ECO:0000313" key="14">
    <source>
        <dbReference type="Proteomes" id="UP001469365"/>
    </source>
</evidence>
<dbReference type="InterPro" id="IPR041931">
    <property type="entry name" value="DNA_pol3_alpha_thumb_dom"/>
</dbReference>
<protein>
    <recommendedName>
        <fullName evidence="4">DNA polymerase III subunit alpha</fullName>
        <ecNumber evidence="3">2.7.7.7</ecNumber>
    </recommendedName>
</protein>
<reference evidence="13 14" key="1">
    <citation type="submission" date="2024-04" db="EMBL/GenBank/DDBJ databases">
        <title>draft genome sequnece of Paenibacillus filicis.</title>
        <authorList>
            <person name="Kim D.-U."/>
        </authorList>
    </citation>
    <scope>NUCLEOTIDE SEQUENCE [LARGE SCALE GENOMIC DNA]</scope>
    <source>
        <strain evidence="13 14">KACC14197</strain>
    </source>
</reference>
<dbReference type="InterPro" id="IPR003141">
    <property type="entry name" value="Pol/His_phosphatase_N"/>
</dbReference>
<dbReference type="InterPro" id="IPR004805">
    <property type="entry name" value="DnaE2/DnaE/PolC"/>
</dbReference>
<dbReference type="PANTHER" id="PTHR32294:SF0">
    <property type="entry name" value="DNA POLYMERASE III SUBUNIT ALPHA"/>
    <property type="match status" value="1"/>
</dbReference>
<feature type="domain" description="Polymerase/histidinol phosphatase N-terminal" evidence="12">
    <location>
        <begin position="5"/>
        <end position="72"/>
    </location>
</feature>
<keyword evidence="7" id="KW-0235">DNA replication</keyword>
<feature type="compositionally biased region" description="Low complexity" evidence="11">
    <location>
        <begin position="1091"/>
        <end position="1110"/>
    </location>
</feature>
<comment type="caution">
    <text evidence="13">The sequence shown here is derived from an EMBL/GenBank/DDBJ whole genome shotgun (WGS) entry which is preliminary data.</text>
</comment>
<evidence type="ECO:0000313" key="13">
    <source>
        <dbReference type="EMBL" id="MEK8126788.1"/>
    </source>
</evidence>
<evidence type="ECO:0000259" key="12">
    <source>
        <dbReference type="SMART" id="SM00481"/>
    </source>
</evidence>
<keyword evidence="14" id="KW-1185">Reference proteome</keyword>
<comment type="function">
    <text evidence="9">DNA polymerase III is a complex, multichain enzyme responsible for most of the replicative synthesis in bacteria. This DNA polymerase also exhibits 3' to 5' exonuclease activity. The alpha chain is the DNA polymerase.</text>
</comment>
<dbReference type="Pfam" id="PF17657">
    <property type="entry name" value="DNA_pol3_finger"/>
    <property type="match status" value="1"/>
</dbReference>
<dbReference type="Pfam" id="PF14579">
    <property type="entry name" value="HHH_6"/>
    <property type="match status" value="1"/>
</dbReference>
<comment type="catalytic activity">
    <reaction evidence="10">
        <text>DNA(n) + a 2'-deoxyribonucleoside 5'-triphosphate = DNA(n+1) + diphosphate</text>
        <dbReference type="Rhea" id="RHEA:22508"/>
        <dbReference type="Rhea" id="RHEA-COMP:17339"/>
        <dbReference type="Rhea" id="RHEA-COMP:17340"/>
        <dbReference type="ChEBI" id="CHEBI:33019"/>
        <dbReference type="ChEBI" id="CHEBI:61560"/>
        <dbReference type="ChEBI" id="CHEBI:173112"/>
        <dbReference type="EC" id="2.7.7.7"/>
    </reaction>
</comment>
<dbReference type="CDD" id="cd04485">
    <property type="entry name" value="DnaE_OBF"/>
    <property type="match status" value="1"/>
</dbReference>
<dbReference type="InterPro" id="IPR040982">
    <property type="entry name" value="DNA_pol3_finger"/>
</dbReference>
<dbReference type="PANTHER" id="PTHR32294">
    <property type="entry name" value="DNA POLYMERASE III SUBUNIT ALPHA"/>
    <property type="match status" value="1"/>
</dbReference>
<feature type="compositionally biased region" description="Low complexity" evidence="11">
    <location>
        <begin position="1124"/>
        <end position="1150"/>
    </location>
</feature>
<feature type="region of interest" description="Disordered" evidence="11">
    <location>
        <begin position="1077"/>
        <end position="1215"/>
    </location>
</feature>
<dbReference type="Proteomes" id="UP001469365">
    <property type="component" value="Unassembled WGS sequence"/>
</dbReference>
<keyword evidence="5 13" id="KW-0808">Transferase</keyword>
<keyword evidence="6 13" id="KW-0548">Nucleotidyltransferase</keyword>
<evidence type="ECO:0000256" key="9">
    <source>
        <dbReference type="ARBA" id="ARBA00025611"/>
    </source>
</evidence>
<dbReference type="Pfam" id="PF02811">
    <property type="entry name" value="PHP"/>
    <property type="match status" value="1"/>
</dbReference>
<dbReference type="Gene3D" id="1.10.150.870">
    <property type="match status" value="1"/>
</dbReference>
<evidence type="ECO:0000256" key="10">
    <source>
        <dbReference type="ARBA" id="ARBA00049244"/>
    </source>
</evidence>
<dbReference type="InterPro" id="IPR011708">
    <property type="entry name" value="DNA_pol3_alpha_NTPase_dom"/>
</dbReference>
<dbReference type="RefSeq" id="WP_341413837.1">
    <property type="nucleotide sequence ID" value="NZ_JBBPCC010000001.1"/>
</dbReference>
<evidence type="ECO:0000256" key="11">
    <source>
        <dbReference type="SAM" id="MobiDB-lite"/>
    </source>
</evidence>
<accession>A0ABU9DD53</accession>
<dbReference type="Gene3D" id="1.10.10.1600">
    <property type="entry name" value="Bacterial DNA polymerase III alpha subunit, thumb domain"/>
    <property type="match status" value="1"/>
</dbReference>
<dbReference type="InterPro" id="IPR029460">
    <property type="entry name" value="DNAPol_HHH"/>
</dbReference>
<organism evidence="13 14">
    <name type="scientific">Paenibacillus filicis</name>
    <dbReference type="NCBI Taxonomy" id="669464"/>
    <lineage>
        <taxon>Bacteria</taxon>
        <taxon>Bacillati</taxon>
        <taxon>Bacillota</taxon>
        <taxon>Bacilli</taxon>
        <taxon>Bacillales</taxon>
        <taxon>Paenibacillaceae</taxon>
        <taxon>Paenibacillus</taxon>
    </lineage>
</organism>
<dbReference type="EMBL" id="JBBPCC010000001">
    <property type="protein sequence ID" value="MEK8126788.1"/>
    <property type="molecule type" value="Genomic_DNA"/>
</dbReference>
<dbReference type="Gene3D" id="3.20.20.140">
    <property type="entry name" value="Metal-dependent hydrolases"/>
    <property type="match status" value="1"/>
</dbReference>
<evidence type="ECO:0000256" key="8">
    <source>
        <dbReference type="ARBA" id="ARBA00022932"/>
    </source>
</evidence>
<dbReference type="Pfam" id="PF07733">
    <property type="entry name" value="DNA_pol3_alpha"/>
    <property type="match status" value="1"/>
</dbReference>
<dbReference type="EC" id="2.7.7.7" evidence="3"/>
<dbReference type="SMART" id="SM00481">
    <property type="entry name" value="POLIIIAc"/>
    <property type="match status" value="1"/>
</dbReference>
<feature type="compositionally biased region" description="Basic and acidic residues" evidence="11">
    <location>
        <begin position="1162"/>
        <end position="1171"/>
    </location>
</feature>